<dbReference type="RefSeq" id="YP_010510252.1">
    <property type="nucleotide sequence ID" value="NC_067217.1"/>
</dbReference>
<protein>
    <submittedName>
        <fullName evidence="1">Uncharacterized protein</fullName>
    </submittedName>
</protein>
<proteinExistence type="predicted"/>
<keyword evidence="2" id="KW-1185">Reference proteome</keyword>
<dbReference type="Proteomes" id="UP000828011">
    <property type="component" value="Segment"/>
</dbReference>
<dbReference type="KEGG" id="vg:75687765"/>
<gene>
    <name evidence="1" type="primary">gp_77135</name>
</gene>
<evidence type="ECO:0000313" key="1">
    <source>
        <dbReference type="EMBL" id="QWM91312.1"/>
    </source>
</evidence>
<evidence type="ECO:0000313" key="2">
    <source>
        <dbReference type="Proteomes" id="UP000828011"/>
    </source>
</evidence>
<accession>A0AAE7S2W4</accession>
<name>A0AAE7S2W4_9CAUD</name>
<organism evidence="1 2">
    <name type="scientific">uncultured phage cr35_1</name>
    <dbReference type="NCBI Taxonomy" id="2986408"/>
    <lineage>
        <taxon>Viruses</taxon>
        <taxon>Duplodnaviria</taxon>
        <taxon>Heunggongvirae</taxon>
        <taxon>Uroviricota</taxon>
        <taxon>Caudoviricetes</taxon>
        <taxon>Crassvirales</taxon>
        <taxon>Suoliviridae</taxon>
        <taxon>Bearivirinae</taxon>
        <taxon>Afonbuvirus</taxon>
        <taxon>Afonbuvirus coli</taxon>
    </lineage>
</organism>
<dbReference type="EMBL" id="MZ130499">
    <property type="protein sequence ID" value="QWM91312.1"/>
    <property type="molecule type" value="Genomic_DNA"/>
</dbReference>
<dbReference type="GeneID" id="75687765"/>
<sequence length="82" mass="9599">MLRYTILDIIINDNDNISQETFECFTEAIEENPKIDLIKYINQEIGEIGDTQHRIILRYDNESIPVVRNIIADFNLTNNIKS</sequence>
<reference evidence="1 2" key="1">
    <citation type="submission" date="2021-04" db="EMBL/GenBank/DDBJ databases">
        <authorList>
            <person name="Shkoporov A.N."/>
            <person name="Stockdale S.R."/>
            <person name="Guerin E."/>
            <person name="Ross R.P."/>
            <person name="Hill C."/>
        </authorList>
    </citation>
    <scope>NUCLEOTIDE SEQUENCE [LARGE SCALE GENOMIC DNA]</scope>
    <source>
        <strain evidence="2">cr35_1</strain>
    </source>
</reference>